<accession>A0AAN8J8S0</accession>
<reference evidence="5 6" key="1">
    <citation type="submission" date="2024-01" db="EMBL/GenBank/DDBJ databases">
        <title>The genome of the rayed Mediterranean limpet Patella caerulea (Linnaeus, 1758).</title>
        <authorList>
            <person name="Anh-Thu Weber A."/>
            <person name="Halstead-Nussloch G."/>
        </authorList>
    </citation>
    <scope>NUCLEOTIDE SEQUENCE [LARGE SCALE GENOMIC DNA]</scope>
    <source>
        <strain evidence="5">AATW-2023a</strain>
        <tissue evidence="5">Whole specimen</tissue>
    </source>
</reference>
<dbReference type="PANTHER" id="PTHR15207:SF3">
    <property type="entry name" value="DEAFNESS, AUTOSOMAL DOMINANT 5-RELATED"/>
    <property type="match status" value="1"/>
</dbReference>
<dbReference type="InterPro" id="IPR040460">
    <property type="entry name" value="Gasdermin_pore"/>
</dbReference>
<keyword evidence="6" id="KW-1185">Reference proteome</keyword>
<evidence type="ECO:0000259" key="4">
    <source>
        <dbReference type="Pfam" id="PF04598"/>
    </source>
</evidence>
<dbReference type="GO" id="GO:0012505">
    <property type="term" value="C:endomembrane system"/>
    <property type="evidence" value="ECO:0007669"/>
    <property type="project" value="UniProtKB-SubCell"/>
</dbReference>
<organism evidence="5 6">
    <name type="scientific">Patella caerulea</name>
    <name type="common">Rayed Mediterranean limpet</name>
    <dbReference type="NCBI Taxonomy" id="87958"/>
    <lineage>
        <taxon>Eukaryota</taxon>
        <taxon>Metazoa</taxon>
        <taxon>Spiralia</taxon>
        <taxon>Lophotrochozoa</taxon>
        <taxon>Mollusca</taxon>
        <taxon>Gastropoda</taxon>
        <taxon>Patellogastropoda</taxon>
        <taxon>Patelloidea</taxon>
        <taxon>Patellidae</taxon>
        <taxon>Patella</taxon>
    </lineage>
</organism>
<evidence type="ECO:0000256" key="1">
    <source>
        <dbReference type="ARBA" id="ARBA00004308"/>
    </source>
</evidence>
<gene>
    <name evidence="5" type="ORF">SNE40_018035</name>
</gene>
<dbReference type="InterPro" id="IPR042377">
    <property type="entry name" value="GSDME"/>
</dbReference>
<name>A0AAN8J8S0_PATCE</name>
<feature type="domain" description="Gasdermin pore forming" evidence="4">
    <location>
        <begin position="1"/>
        <end position="247"/>
    </location>
</feature>
<evidence type="ECO:0000256" key="2">
    <source>
        <dbReference type="ARBA" id="ARBA00009279"/>
    </source>
</evidence>
<comment type="caution">
    <text evidence="5">The sequence shown here is derived from an EMBL/GenBank/DDBJ whole genome shotgun (WGS) entry which is preliminary data.</text>
</comment>
<dbReference type="GO" id="GO:0005737">
    <property type="term" value="C:cytoplasm"/>
    <property type="evidence" value="ECO:0007669"/>
    <property type="project" value="TreeGrafter"/>
</dbReference>
<protein>
    <recommendedName>
        <fullName evidence="4">Gasdermin pore forming domain-containing protein</fullName>
    </recommendedName>
</protein>
<evidence type="ECO:0000313" key="5">
    <source>
        <dbReference type="EMBL" id="KAK6172075.1"/>
    </source>
</evidence>
<dbReference type="Proteomes" id="UP001347796">
    <property type="component" value="Unassembled WGS sequence"/>
</dbReference>
<sequence length="460" mass="50814">MFSATAHQVATALGKDTLLPVPSINTADNIDVLRVIIKKRRKWLFISRKPHYEATEFTLSDLLVKDSSGLGIKDVPTDTHVLTTYNSKTDFSLKGKFGADLTKELLDVKLGTADAVNVSSQLGTLIKTELTTPKLLALLCHKKINIDHPIVKVARGDGRKSLCVITSVIQLQDDGIISSHVNLDISGEMDSKLADLDSNTDFNEDKSKSMTIPKNTPMAFSMIELLISLKDGAFELLLSPDDDGGFTEHEVDSTDGNFKERRTRDLFNVIRSTDKTKPALLAVQQLLEQPKSIKPLNELFREVEVSLDLDIPRMYTMEDLQQDFNLEPNHTCLPFLNIADFVVTDESITIPDSSSSGVFDAFHLLLTLLDELDDGVITQLSLALMVTETTRKTLPILKKLVDSKETVTLTKEEVENITAIPIDSLLTALSIKIQNGSLDVPADSRLDLHASYQILDALLS</sequence>
<dbReference type="AlphaFoldDB" id="A0AAN8J8S0"/>
<evidence type="ECO:0000256" key="3">
    <source>
        <dbReference type="ARBA" id="ARBA00023136"/>
    </source>
</evidence>
<dbReference type="Pfam" id="PF04598">
    <property type="entry name" value="Gasdermin"/>
    <property type="match status" value="1"/>
</dbReference>
<comment type="similarity">
    <text evidence="2">Belongs to the gasdermin family.</text>
</comment>
<evidence type="ECO:0000313" key="6">
    <source>
        <dbReference type="Proteomes" id="UP001347796"/>
    </source>
</evidence>
<dbReference type="PANTHER" id="PTHR15207">
    <property type="entry name" value="NONSYNDROMIC HEARING IMPAIRMENT PROTEIN"/>
    <property type="match status" value="1"/>
</dbReference>
<proteinExistence type="inferred from homology"/>
<dbReference type="GO" id="GO:0012501">
    <property type="term" value="P:programmed cell death"/>
    <property type="evidence" value="ECO:0007669"/>
    <property type="project" value="InterPro"/>
</dbReference>
<keyword evidence="3" id="KW-0472">Membrane</keyword>
<comment type="subcellular location">
    <subcellularLocation>
        <location evidence="1">Endomembrane system</location>
    </subcellularLocation>
</comment>
<dbReference type="EMBL" id="JAZGQO010000012">
    <property type="protein sequence ID" value="KAK6172075.1"/>
    <property type="molecule type" value="Genomic_DNA"/>
</dbReference>